<evidence type="ECO:0000259" key="4">
    <source>
        <dbReference type="PROSITE" id="PS51077"/>
    </source>
</evidence>
<dbReference type="EMBL" id="WHJE01000017">
    <property type="protein sequence ID" value="KAE8765059.1"/>
    <property type="molecule type" value="Genomic_DNA"/>
</dbReference>
<dbReference type="InterPro" id="IPR036390">
    <property type="entry name" value="WH_DNA-bd_sf"/>
</dbReference>
<organism evidence="6 7">
    <name type="scientific">Georgenia thermotolerans</name>
    <dbReference type="NCBI Taxonomy" id="527326"/>
    <lineage>
        <taxon>Bacteria</taxon>
        <taxon>Bacillati</taxon>
        <taxon>Actinomycetota</taxon>
        <taxon>Actinomycetes</taxon>
        <taxon>Micrococcales</taxon>
        <taxon>Bogoriellaceae</taxon>
        <taxon>Georgenia</taxon>
    </lineage>
</organism>
<dbReference type="GO" id="GO:0045892">
    <property type="term" value="P:negative regulation of DNA-templated transcription"/>
    <property type="evidence" value="ECO:0007669"/>
    <property type="project" value="TreeGrafter"/>
</dbReference>
<feature type="domain" description="HTH iclR-type" evidence="4">
    <location>
        <begin position="1"/>
        <end position="55"/>
    </location>
</feature>
<dbReference type="InterPro" id="IPR014757">
    <property type="entry name" value="Tscrpt_reg_IclR_C"/>
</dbReference>
<proteinExistence type="predicted"/>
<dbReference type="Gene3D" id="1.10.10.10">
    <property type="entry name" value="Winged helix-like DNA-binding domain superfamily/Winged helix DNA-binding domain"/>
    <property type="match status" value="1"/>
</dbReference>
<dbReference type="InterPro" id="IPR029016">
    <property type="entry name" value="GAF-like_dom_sf"/>
</dbReference>
<gene>
    <name evidence="6" type="ORF">GB883_06065</name>
</gene>
<dbReference type="OrthoDB" id="7274111at2"/>
<comment type="caution">
    <text evidence="6">The sequence shown here is derived from an EMBL/GenBank/DDBJ whole genome shotgun (WGS) entry which is preliminary data.</text>
</comment>
<evidence type="ECO:0000313" key="7">
    <source>
        <dbReference type="Proteomes" id="UP000451860"/>
    </source>
</evidence>
<dbReference type="PROSITE" id="PS51077">
    <property type="entry name" value="HTH_ICLR"/>
    <property type="match status" value="1"/>
</dbReference>
<dbReference type="PROSITE" id="PS51078">
    <property type="entry name" value="ICLR_ED"/>
    <property type="match status" value="1"/>
</dbReference>
<evidence type="ECO:0000256" key="2">
    <source>
        <dbReference type="ARBA" id="ARBA00023125"/>
    </source>
</evidence>
<keyword evidence="3" id="KW-0804">Transcription</keyword>
<evidence type="ECO:0000256" key="3">
    <source>
        <dbReference type="ARBA" id="ARBA00023163"/>
    </source>
</evidence>
<evidence type="ECO:0000259" key="5">
    <source>
        <dbReference type="PROSITE" id="PS51078"/>
    </source>
</evidence>
<dbReference type="GO" id="GO:0003700">
    <property type="term" value="F:DNA-binding transcription factor activity"/>
    <property type="evidence" value="ECO:0007669"/>
    <property type="project" value="TreeGrafter"/>
</dbReference>
<dbReference type="PANTHER" id="PTHR30136">
    <property type="entry name" value="HELIX-TURN-HELIX TRANSCRIPTIONAL REGULATOR, ICLR FAMILY"/>
    <property type="match status" value="1"/>
</dbReference>
<keyword evidence="2" id="KW-0238">DNA-binding</keyword>
<dbReference type="Pfam" id="PF01614">
    <property type="entry name" value="IclR_C"/>
    <property type="match status" value="1"/>
</dbReference>
<protein>
    <submittedName>
        <fullName evidence="6">Helix-turn-helix domain-containing protein</fullName>
    </submittedName>
</protein>
<dbReference type="AlphaFoldDB" id="A0A7J5URT2"/>
<dbReference type="GO" id="GO:0003677">
    <property type="term" value="F:DNA binding"/>
    <property type="evidence" value="ECO:0007669"/>
    <property type="project" value="UniProtKB-KW"/>
</dbReference>
<reference evidence="6 7" key="1">
    <citation type="submission" date="2019-10" db="EMBL/GenBank/DDBJ databases">
        <title>Georgenia wutianyii sp. nov. and Georgenia yuyongxinii sp. nov. isolated from plateau pika (Ochotona curzoniae) in the Qinghai-Tibet plateau of China.</title>
        <authorList>
            <person name="Tian Z."/>
        </authorList>
    </citation>
    <scope>NUCLEOTIDE SEQUENCE [LARGE SCALE GENOMIC DNA]</scope>
    <source>
        <strain evidence="6 7">DSM 21501</strain>
    </source>
</reference>
<accession>A0A7J5URT2</accession>
<feature type="domain" description="IclR-ED" evidence="5">
    <location>
        <begin position="56"/>
        <end position="238"/>
    </location>
</feature>
<keyword evidence="7" id="KW-1185">Reference proteome</keyword>
<name>A0A7J5URT2_9MICO</name>
<dbReference type="SUPFAM" id="SSF46785">
    <property type="entry name" value="Winged helix' DNA-binding domain"/>
    <property type="match status" value="1"/>
</dbReference>
<dbReference type="PANTHER" id="PTHR30136:SF24">
    <property type="entry name" value="HTH-TYPE TRANSCRIPTIONAL REPRESSOR ALLR"/>
    <property type="match status" value="1"/>
</dbReference>
<dbReference type="InterPro" id="IPR050707">
    <property type="entry name" value="HTH_MetabolicPath_Reg"/>
</dbReference>
<sequence length="243" mass="25641">MRLVQALDERGRLRVSEAAELLGIARSTAHRLLATLKFRGFAAQDGPDRTYTPGPALADAGLRAIARLDLRQVAHPHLQALAQEVGETVHLVRLEGNGARFLDGVESAQVVRVGLRTGLVLPAHATAAGKAILAALPPEQVRALYPRGLQTLTGATLQTLDDVERHLQEVARAGYATNYGESAEGVAALGVVVRNQAGQPVGAVAVAAPTERMPAARVPFVVSRMHRAGLAISDDFLRTGAQA</sequence>
<keyword evidence="1" id="KW-0805">Transcription regulation</keyword>
<dbReference type="Pfam" id="PF09339">
    <property type="entry name" value="HTH_IclR"/>
    <property type="match status" value="1"/>
</dbReference>
<evidence type="ECO:0000256" key="1">
    <source>
        <dbReference type="ARBA" id="ARBA00023015"/>
    </source>
</evidence>
<dbReference type="SUPFAM" id="SSF55781">
    <property type="entry name" value="GAF domain-like"/>
    <property type="match status" value="1"/>
</dbReference>
<dbReference type="InterPro" id="IPR005471">
    <property type="entry name" value="Tscrpt_reg_IclR_N"/>
</dbReference>
<dbReference type="Gene3D" id="3.30.450.40">
    <property type="match status" value="1"/>
</dbReference>
<dbReference type="InterPro" id="IPR036388">
    <property type="entry name" value="WH-like_DNA-bd_sf"/>
</dbReference>
<evidence type="ECO:0000313" key="6">
    <source>
        <dbReference type="EMBL" id="KAE8765059.1"/>
    </source>
</evidence>
<dbReference type="SMART" id="SM00346">
    <property type="entry name" value="HTH_ICLR"/>
    <property type="match status" value="1"/>
</dbReference>
<dbReference type="Proteomes" id="UP000451860">
    <property type="component" value="Unassembled WGS sequence"/>
</dbReference>